<sequence length="348" mass="38472">MDGKLRLHQHVSETRNRIHSWLRVMRSITATEGGADLRVMKTFYLQAIRTVIDNAAPLLGTIHPAQIEHLEKLQNKALWIMLGAPRWTKSLAHNEELFRKETWDSKTAQGIKSIQAEGSFLVKTLDVPHPIYTHAPPWTESSLHFSITPLTDKKDNLTTTDLARQAQRALAAGNTVGADIYFTDGSVDQATNRAAAAFVHEEKIGHYRLPDHSSTLQNELVAIRKALKHAKTRRKHEVRRLAAEGSPSATWYCAATIDAKDTLMTTPRLVMTRLHMVRLGYHCLVELNDTLPITYVTRHPSLPPAAAPADGNFANLSAAAVSMRAPAYGNSANPTVATVAMRAPAFCS</sequence>
<evidence type="ECO:0000313" key="1">
    <source>
        <dbReference type="EMBL" id="KAK8384668.1"/>
    </source>
</evidence>
<dbReference type="InterPro" id="IPR036397">
    <property type="entry name" value="RNaseH_sf"/>
</dbReference>
<proteinExistence type="predicted"/>
<dbReference type="AlphaFoldDB" id="A0AAW0TBL3"/>
<keyword evidence="2" id="KW-1185">Reference proteome</keyword>
<name>A0AAW0TBL3_SCYPA</name>
<protein>
    <submittedName>
        <fullName evidence="1">Uncharacterized protein</fullName>
    </submittedName>
</protein>
<organism evidence="1 2">
    <name type="scientific">Scylla paramamosain</name>
    <name type="common">Mud crab</name>
    <dbReference type="NCBI Taxonomy" id="85552"/>
    <lineage>
        <taxon>Eukaryota</taxon>
        <taxon>Metazoa</taxon>
        <taxon>Ecdysozoa</taxon>
        <taxon>Arthropoda</taxon>
        <taxon>Crustacea</taxon>
        <taxon>Multicrustacea</taxon>
        <taxon>Malacostraca</taxon>
        <taxon>Eumalacostraca</taxon>
        <taxon>Eucarida</taxon>
        <taxon>Decapoda</taxon>
        <taxon>Pleocyemata</taxon>
        <taxon>Brachyura</taxon>
        <taxon>Eubrachyura</taxon>
        <taxon>Portunoidea</taxon>
        <taxon>Portunidae</taxon>
        <taxon>Portuninae</taxon>
        <taxon>Scylla</taxon>
    </lineage>
</organism>
<dbReference type="Proteomes" id="UP001487740">
    <property type="component" value="Unassembled WGS sequence"/>
</dbReference>
<gene>
    <name evidence="1" type="ORF">O3P69_014324</name>
</gene>
<comment type="caution">
    <text evidence="1">The sequence shown here is derived from an EMBL/GenBank/DDBJ whole genome shotgun (WGS) entry which is preliminary data.</text>
</comment>
<dbReference type="GO" id="GO:0003676">
    <property type="term" value="F:nucleic acid binding"/>
    <property type="evidence" value="ECO:0007669"/>
    <property type="project" value="InterPro"/>
</dbReference>
<dbReference type="InterPro" id="IPR012337">
    <property type="entry name" value="RNaseH-like_sf"/>
</dbReference>
<reference evidence="1 2" key="1">
    <citation type="submission" date="2023-03" db="EMBL/GenBank/DDBJ databases">
        <title>High-quality genome of Scylla paramamosain provides insights in environmental adaptation.</title>
        <authorList>
            <person name="Zhang L."/>
        </authorList>
    </citation>
    <scope>NUCLEOTIDE SEQUENCE [LARGE SCALE GENOMIC DNA]</scope>
    <source>
        <strain evidence="1">LZ_2023a</strain>
        <tissue evidence="1">Muscle</tissue>
    </source>
</reference>
<evidence type="ECO:0000313" key="2">
    <source>
        <dbReference type="Proteomes" id="UP001487740"/>
    </source>
</evidence>
<dbReference type="Gene3D" id="3.30.420.10">
    <property type="entry name" value="Ribonuclease H-like superfamily/Ribonuclease H"/>
    <property type="match status" value="1"/>
</dbReference>
<accession>A0AAW0TBL3</accession>
<dbReference type="SUPFAM" id="SSF53098">
    <property type="entry name" value="Ribonuclease H-like"/>
    <property type="match status" value="1"/>
</dbReference>
<dbReference type="EMBL" id="JARAKH010000034">
    <property type="protein sequence ID" value="KAK8384668.1"/>
    <property type="molecule type" value="Genomic_DNA"/>
</dbReference>